<dbReference type="PANTHER" id="PTHR47481:SF21">
    <property type="entry name" value="BASIC-LEUCINE ZIPPER TRANSCRIPTION FACTOR Q-RELATED"/>
    <property type="match status" value="1"/>
</dbReference>
<keyword evidence="3" id="KW-1185">Reference proteome</keyword>
<gene>
    <name evidence="2" type="ORF">A4A49_64764</name>
</gene>
<evidence type="ECO:0000313" key="2">
    <source>
        <dbReference type="EMBL" id="OIT35764.1"/>
    </source>
</evidence>
<evidence type="ECO:0000256" key="1">
    <source>
        <dbReference type="SAM" id="MobiDB-lite"/>
    </source>
</evidence>
<sequence length="214" mass="23277">LRAIGKPLTGDDLVTQALQGLPSSYRTFVSGLNATGSLPSFIALRPLLLTEEAHINANATEESNAQTALLASTQAKTTSNSSSSFNGNQPTKGYFHGRGRGKNNKGQYGRGRGYHNSSWSGFQHQSRPPSPTTSILGRPPFVPTKQCQICFHYNHTALECRNRFNHSFVANNIPKPFAAMNLEEVQPTVWYPDSGASAHMTNNPSTLTSHTPYS</sequence>
<organism evidence="2 3">
    <name type="scientific">Nicotiana attenuata</name>
    <name type="common">Coyote tobacco</name>
    <dbReference type="NCBI Taxonomy" id="49451"/>
    <lineage>
        <taxon>Eukaryota</taxon>
        <taxon>Viridiplantae</taxon>
        <taxon>Streptophyta</taxon>
        <taxon>Embryophyta</taxon>
        <taxon>Tracheophyta</taxon>
        <taxon>Spermatophyta</taxon>
        <taxon>Magnoliopsida</taxon>
        <taxon>eudicotyledons</taxon>
        <taxon>Gunneridae</taxon>
        <taxon>Pentapetalae</taxon>
        <taxon>asterids</taxon>
        <taxon>lamiids</taxon>
        <taxon>Solanales</taxon>
        <taxon>Solanaceae</taxon>
        <taxon>Nicotianoideae</taxon>
        <taxon>Nicotianeae</taxon>
        <taxon>Nicotiana</taxon>
    </lineage>
</organism>
<feature type="non-terminal residue" evidence="2">
    <location>
        <position position="214"/>
    </location>
</feature>
<dbReference type="EMBL" id="MJEQ01000514">
    <property type="protein sequence ID" value="OIT35764.1"/>
    <property type="molecule type" value="Genomic_DNA"/>
</dbReference>
<dbReference type="PANTHER" id="PTHR47481">
    <property type="match status" value="1"/>
</dbReference>
<accession>A0A314L466</accession>
<dbReference type="Proteomes" id="UP000187609">
    <property type="component" value="Unassembled WGS sequence"/>
</dbReference>
<evidence type="ECO:0008006" key="4">
    <source>
        <dbReference type="Google" id="ProtNLM"/>
    </source>
</evidence>
<feature type="region of interest" description="Disordered" evidence="1">
    <location>
        <begin position="71"/>
        <end position="134"/>
    </location>
</feature>
<feature type="compositionally biased region" description="Low complexity" evidence="1">
    <location>
        <begin position="72"/>
        <end position="84"/>
    </location>
</feature>
<proteinExistence type="predicted"/>
<dbReference type="AlphaFoldDB" id="A0A314L466"/>
<protein>
    <recommendedName>
        <fullName evidence="4">Retrovirus-related pol polyprotein from transposon tnt 1-94</fullName>
    </recommendedName>
</protein>
<dbReference type="Gramene" id="OIT35764">
    <property type="protein sequence ID" value="OIT35764"/>
    <property type="gene ID" value="A4A49_64764"/>
</dbReference>
<name>A0A314L466_NICAT</name>
<comment type="caution">
    <text evidence="2">The sequence shown here is derived from an EMBL/GenBank/DDBJ whole genome shotgun (WGS) entry which is preliminary data.</text>
</comment>
<feature type="compositionally biased region" description="Polar residues" evidence="1">
    <location>
        <begin position="115"/>
        <end position="134"/>
    </location>
</feature>
<evidence type="ECO:0000313" key="3">
    <source>
        <dbReference type="Proteomes" id="UP000187609"/>
    </source>
</evidence>
<feature type="non-terminal residue" evidence="2">
    <location>
        <position position="1"/>
    </location>
</feature>
<reference evidence="2" key="1">
    <citation type="submission" date="2016-11" db="EMBL/GenBank/DDBJ databases">
        <title>The genome of Nicotiana attenuata.</title>
        <authorList>
            <person name="Xu S."/>
            <person name="Brockmoeller T."/>
            <person name="Gaquerel E."/>
            <person name="Navarro A."/>
            <person name="Kuhl H."/>
            <person name="Gase K."/>
            <person name="Ling Z."/>
            <person name="Zhou W."/>
            <person name="Kreitzer C."/>
            <person name="Stanke M."/>
            <person name="Tang H."/>
            <person name="Lyons E."/>
            <person name="Pandey P."/>
            <person name="Pandey S.P."/>
            <person name="Timmermann B."/>
            <person name="Baldwin I.T."/>
        </authorList>
    </citation>
    <scope>NUCLEOTIDE SEQUENCE [LARGE SCALE GENOMIC DNA]</scope>
    <source>
        <strain evidence="2">UT</strain>
    </source>
</reference>